<organism evidence="4 5">
    <name type="scientific">Diatrype stigma</name>
    <dbReference type="NCBI Taxonomy" id="117547"/>
    <lineage>
        <taxon>Eukaryota</taxon>
        <taxon>Fungi</taxon>
        <taxon>Dikarya</taxon>
        <taxon>Ascomycota</taxon>
        <taxon>Pezizomycotina</taxon>
        <taxon>Sordariomycetes</taxon>
        <taxon>Xylariomycetidae</taxon>
        <taxon>Xylariales</taxon>
        <taxon>Diatrypaceae</taxon>
        <taxon>Diatrype</taxon>
    </lineage>
</organism>
<dbReference type="GO" id="GO:0008270">
    <property type="term" value="F:zinc ion binding"/>
    <property type="evidence" value="ECO:0007669"/>
    <property type="project" value="InterPro"/>
</dbReference>
<keyword evidence="1" id="KW-0539">Nucleus</keyword>
<proteinExistence type="predicted"/>
<dbReference type="Proteomes" id="UP001320420">
    <property type="component" value="Unassembled WGS sequence"/>
</dbReference>
<dbReference type="SUPFAM" id="SSF57701">
    <property type="entry name" value="Zn2/Cys6 DNA-binding domain"/>
    <property type="match status" value="1"/>
</dbReference>
<keyword evidence="5" id="KW-1185">Reference proteome</keyword>
<feature type="region of interest" description="Disordered" evidence="2">
    <location>
        <begin position="290"/>
        <end position="314"/>
    </location>
</feature>
<dbReference type="CDD" id="cd00067">
    <property type="entry name" value="GAL4"/>
    <property type="match status" value="1"/>
</dbReference>
<accession>A0AAN9V0K6</accession>
<evidence type="ECO:0000256" key="2">
    <source>
        <dbReference type="SAM" id="MobiDB-lite"/>
    </source>
</evidence>
<evidence type="ECO:0000256" key="1">
    <source>
        <dbReference type="ARBA" id="ARBA00023242"/>
    </source>
</evidence>
<feature type="domain" description="Zn(2)-C6 fungal-type" evidence="3">
    <location>
        <begin position="81"/>
        <end position="117"/>
    </location>
</feature>
<reference evidence="4 5" key="1">
    <citation type="submission" date="2024-02" db="EMBL/GenBank/DDBJ databases">
        <title>De novo assembly and annotation of 12 fungi associated with fruit tree decline syndrome in Ontario, Canada.</title>
        <authorList>
            <person name="Sulman M."/>
            <person name="Ellouze W."/>
            <person name="Ilyukhin E."/>
        </authorList>
    </citation>
    <scope>NUCLEOTIDE SEQUENCE [LARGE SCALE GENOMIC DNA]</scope>
    <source>
        <strain evidence="4 5">M11/M66-122</strain>
    </source>
</reference>
<evidence type="ECO:0000259" key="3">
    <source>
        <dbReference type="PROSITE" id="PS50048"/>
    </source>
</evidence>
<sequence length="314" mass="34450">MDKNITQQDTAATTTTTTMAKLAPSEVPCTPKRPLPASRKRRASTGTPATSPAPKAKRKREIHSSGSIRGNPATAKIIRRSCQACRDGHVKCVRRNPGEPCERCMKRKLDPWSACSLAEQPLVQQQQQEKQQVQQKQQQETPQSLFHGNQEQWKVETQQEAEVQEEQDLLMTPTPTPTTMIRAMSSRGLGHLDTIVTKEMSTTPIPASPVTPPTTITAARTGTPFTITPATSATTEITELEEEAALKEMEDEEDGEPMVIEQGSPQAFKLQEIALAVEAYLAERDSECVREPEAVPDDAAMETSATGNAFPMED</sequence>
<dbReference type="InterPro" id="IPR001138">
    <property type="entry name" value="Zn2Cys6_DnaBD"/>
</dbReference>
<dbReference type="GO" id="GO:0000981">
    <property type="term" value="F:DNA-binding transcription factor activity, RNA polymerase II-specific"/>
    <property type="evidence" value="ECO:0007669"/>
    <property type="project" value="InterPro"/>
</dbReference>
<dbReference type="AlphaFoldDB" id="A0AAN9V0K6"/>
<dbReference type="InterPro" id="IPR036864">
    <property type="entry name" value="Zn2-C6_fun-type_DNA-bd_sf"/>
</dbReference>
<dbReference type="PROSITE" id="PS50048">
    <property type="entry name" value="ZN2_CY6_FUNGAL_2"/>
    <property type="match status" value="1"/>
</dbReference>
<dbReference type="EMBL" id="JAKJXP020000005">
    <property type="protein sequence ID" value="KAK7756807.1"/>
    <property type="molecule type" value="Genomic_DNA"/>
</dbReference>
<protein>
    <recommendedName>
        <fullName evidence="3">Zn(2)-C6 fungal-type domain-containing protein</fullName>
    </recommendedName>
</protein>
<evidence type="ECO:0000313" key="5">
    <source>
        <dbReference type="Proteomes" id="UP001320420"/>
    </source>
</evidence>
<dbReference type="Gene3D" id="4.10.240.10">
    <property type="entry name" value="Zn(2)-C6 fungal-type DNA-binding domain"/>
    <property type="match status" value="1"/>
</dbReference>
<comment type="caution">
    <text evidence="4">The sequence shown here is derived from an EMBL/GenBank/DDBJ whole genome shotgun (WGS) entry which is preliminary data.</text>
</comment>
<dbReference type="SMART" id="SM00066">
    <property type="entry name" value="GAL4"/>
    <property type="match status" value="1"/>
</dbReference>
<gene>
    <name evidence="4" type="ORF">SLS62_001252</name>
</gene>
<evidence type="ECO:0000313" key="4">
    <source>
        <dbReference type="EMBL" id="KAK7756807.1"/>
    </source>
</evidence>
<name>A0AAN9V0K6_9PEZI</name>
<feature type="region of interest" description="Disordered" evidence="2">
    <location>
        <begin position="1"/>
        <end position="74"/>
    </location>
</feature>